<feature type="region of interest" description="Disordered" evidence="1">
    <location>
        <begin position="97"/>
        <end position="116"/>
    </location>
</feature>
<sequence length="140" mass="15597">MRDRDTGQRIKVNAESGGKPFGAPIEVGVYDILYTPRENFFRLEPLDAVYGNDTHDATGRDLFRLHEPGLTIGCIAAKGDEDWSQVNDMLSQTSTSEVTVDSKSRNPFASSTESSTRFGQLKVVRVSGRIESQELKEQDR</sequence>
<reference evidence="3" key="1">
    <citation type="journal article" date="2019" name="Int. J. Syst. Evol. Microbiol.">
        <title>The Global Catalogue of Microorganisms (GCM) 10K type strain sequencing project: providing services to taxonomists for standard genome sequencing and annotation.</title>
        <authorList>
            <consortium name="The Broad Institute Genomics Platform"/>
            <consortium name="The Broad Institute Genome Sequencing Center for Infectious Disease"/>
            <person name="Wu L."/>
            <person name="Ma J."/>
        </authorList>
    </citation>
    <scope>NUCLEOTIDE SEQUENCE [LARGE SCALE GENOMIC DNA]</scope>
    <source>
        <strain evidence="3">KACC 12507</strain>
    </source>
</reference>
<dbReference type="EMBL" id="JBHSGU010000005">
    <property type="protein sequence ID" value="MFC4701281.1"/>
    <property type="molecule type" value="Genomic_DNA"/>
</dbReference>
<name>A0ABV9LZE7_9ALTE</name>
<evidence type="ECO:0008006" key="4">
    <source>
        <dbReference type="Google" id="ProtNLM"/>
    </source>
</evidence>
<organism evidence="2 3">
    <name type="scientific">Glaciecola siphonariae</name>
    <dbReference type="NCBI Taxonomy" id="521012"/>
    <lineage>
        <taxon>Bacteria</taxon>
        <taxon>Pseudomonadati</taxon>
        <taxon>Pseudomonadota</taxon>
        <taxon>Gammaproteobacteria</taxon>
        <taxon>Alteromonadales</taxon>
        <taxon>Alteromonadaceae</taxon>
        <taxon>Glaciecola</taxon>
    </lineage>
</organism>
<evidence type="ECO:0000256" key="1">
    <source>
        <dbReference type="SAM" id="MobiDB-lite"/>
    </source>
</evidence>
<evidence type="ECO:0000313" key="2">
    <source>
        <dbReference type="EMBL" id="MFC4701281.1"/>
    </source>
</evidence>
<proteinExistence type="predicted"/>
<dbReference type="Proteomes" id="UP001595897">
    <property type="component" value="Unassembled WGS sequence"/>
</dbReference>
<evidence type="ECO:0000313" key="3">
    <source>
        <dbReference type="Proteomes" id="UP001595897"/>
    </source>
</evidence>
<accession>A0ABV9LZE7</accession>
<comment type="caution">
    <text evidence="2">The sequence shown here is derived from an EMBL/GenBank/DDBJ whole genome shotgun (WGS) entry which is preliminary data.</text>
</comment>
<protein>
    <recommendedName>
        <fullName evidence="4">YkuD domain-containing protein</fullName>
    </recommendedName>
</protein>
<dbReference type="RefSeq" id="WP_382409623.1">
    <property type="nucleotide sequence ID" value="NZ_JBHSGU010000005.1"/>
</dbReference>
<keyword evidence="3" id="KW-1185">Reference proteome</keyword>
<gene>
    <name evidence="2" type="ORF">ACFO4O_14000</name>
</gene>